<evidence type="ECO:0000313" key="3">
    <source>
        <dbReference type="EMBL" id="MCS0596659.1"/>
    </source>
</evidence>
<dbReference type="InterPro" id="IPR021994">
    <property type="entry name" value="DUF3592"/>
</dbReference>
<dbReference type="Proteomes" id="UP001206572">
    <property type="component" value="Unassembled WGS sequence"/>
</dbReference>
<evidence type="ECO:0000259" key="2">
    <source>
        <dbReference type="Pfam" id="PF12158"/>
    </source>
</evidence>
<sequence>MRRPASTASNPARLKLIGFRILLLGLVVLVFAFSRAWGKLETRRWPTADATVVFSEVVERSGKTREWCVQVGYRYSVAGGRQGGAKRWECSASRAGAEAKLAQMQPGQHLEVHYDPARPERSVLQAASLDAIDAFIGALALVLAAVGFDRIRQARKLAATA</sequence>
<feature type="transmembrane region" description="Helical" evidence="1">
    <location>
        <begin position="131"/>
        <end position="148"/>
    </location>
</feature>
<keyword evidence="4" id="KW-1185">Reference proteome</keyword>
<evidence type="ECO:0000256" key="1">
    <source>
        <dbReference type="SAM" id="Phobius"/>
    </source>
</evidence>
<gene>
    <name evidence="3" type="ORF">NX780_09870</name>
</gene>
<organism evidence="3 4">
    <name type="scientific">Massilia agri</name>
    <dbReference type="NCBI Taxonomy" id="1886785"/>
    <lineage>
        <taxon>Bacteria</taxon>
        <taxon>Pseudomonadati</taxon>
        <taxon>Pseudomonadota</taxon>
        <taxon>Betaproteobacteria</taxon>
        <taxon>Burkholderiales</taxon>
        <taxon>Oxalobacteraceae</taxon>
        <taxon>Telluria group</taxon>
        <taxon>Massilia</taxon>
    </lineage>
</organism>
<keyword evidence="1" id="KW-0812">Transmembrane</keyword>
<keyword evidence="1" id="KW-1133">Transmembrane helix</keyword>
<dbReference type="RefSeq" id="WP_258827692.1">
    <property type="nucleotide sequence ID" value="NZ_JANUHA010000005.1"/>
</dbReference>
<evidence type="ECO:0000313" key="4">
    <source>
        <dbReference type="Proteomes" id="UP001206572"/>
    </source>
</evidence>
<feature type="domain" description="DUF3592" evidence="2">
    <location>
        <begin position="49"/>
        <end position="125"/>
    </location>
</feature>
<comment type="caution">
    <text evidence="3">The sequence shown here is derived from an EMBL/GenBank/DDBJ whole genome shotgun (WGS) entry which is preliminary data.</text>
</comment>
<reference evidence="3 4" key="1">
    <citation type="submission" date="2022-08" db="EMBL/GenBank/DDBJ databases">
        <title>Reclassification of Massilia species as members of the genera Telluria, Duganella, Pseudoduganella, Mokoshia gen. nov. and Zemynaea gen. nov. using orthogonal and non-orthogonal genome-based approaches.</title>
        <authorList>
            <person name="Bowman J.P."/>
        </authorList>
    </citation>
    <scope>NUCLEOTIDE SEQUENCE [LARGE SCALE GENOMIC DNA]</scope>
    <source>
        <strain evidence="3 4">JCM 31661</strain>
    </source>
</reference>
<dbReference type="Pfam" id="PF12158">
    <property type="entry name" value="DUF3592"/>
    <property type="match status" value="1"/>
</dbReference>
<protein>
    <submittedName>
        <fullName evidence="3">DUF3592 domain-containing protein</fullName>
    </submittedName>
</protein>
<proteinExistence type="predicted"/>
<keyword evidence="1" id="KW-0472">Membrane</keyword>
<dbReference type="EMBL" id="JANUHA010000005">
    <property type="protein sequence ID" value="MCS0596659.1"/>
    <property type="molecule type" value="Genomic_DNA"/>
</dbReference>
<accession>A0ABT2AKB0</accession>
<name>A0ABT2AKB0_9BURK</name>